<dbReference type="Proteomes" id="UP000000759">
    <property type="component" value="Chromosome 15"/>
</dbReference>
<dbReference type="OrthoDB" id="10263630at2759"/>
<reference evidence="1 2" key="1">
    <citation type="journal article" date="2008" name="Nature">
        <title>The Phaeodactylum genome reveals the evolutionary history of diatom genomes.</title>
        <authorList>
            <person name="Bowler C."/>
            <person name="Allen A.E."/>
            <person name="Badger J.H."/>
            <person name="Grimwood J."/>
            <person name="Jabbari K."/>
            <person name="Kuo A."/>
            <person name="Maheswari U."/>
            <person name="Martens C."/>
            <person name="Maumus F."/>
            <person name="Otillar R.P."/>
            <person name="Rayko E."/>
            <person name="Salamov A."/>
            <person name="Vandepoele K."/>
            <person name="Beszteri B."/>
            <person name="Gruber A."/>
            <person name="Heijde M."/>
            <person name="Katinka M."/>
            <person name="Mock T."/>
            <person name="Valentin K."/>
            <person name="Verret F."/>
            <person name="Berges J.A."/>
            <person name="Brownlee C."/>
            <person name="Cadoret J.P."/>
            <person name="Chiovitti A."/>
            <person name="Choi C.J."/>
            <person name="Coesel S."/>
            <person name="De Martino A."/>
            <person name="Detter J.C."/>
            <person name="Durkin C."/>
            <person name="Falciatore A."/>
            <person name="Fournet J."/>
            <person name="Haruta M."/>
            <person name="Huysman M.J."/>
            <person name="Jenkins B.D."/>
            <person name="Jiroutova K."/>
            <person name="Jorgensen R.E."/>
            <person name="Joubert Y."/>
            <person name="Kaplan A."/>
            <person name="Kroger N."/>
            <person name="Kroth P.G."/>
            <person name="La Roche J."/>
            <person name="Lindquist E."/>
            <person name="Lommer M."/>
            <person name="Martin-Jezequel V."/>
            <person name="Lopez P.J."/>
            <person name="Lucas S."/>
            <person name="Mangogna M."/>
            <person name="McGinnis K."/>
            <person name="Medlin L.K."/>
            <person name="Montsant A."/>
            <person name="Oudot-Le Secq M.P."/>
            <person name="Napoli C."/>
            <person name="Obornik M."/>
            <person name="Parker M.S."/>
            <person name="Petit J.L."/>
            <person name="Porcel B.M."/>
            <person name="Poulsen N."/>
            <person name="Robison M."/>
            <person name="Rychlewski L."/>
            <person name="Rynearson T.A."/>
            <person name="Schmutz J."/>
            <person name="Shapiro H."/>
            <person name="Siaut M."/>
            <person name="Stanley M."/>
            <person name="Sussman M.R."/>
            <person name="Taylor A.R."/>
            <person name="Vardi A."/>
            <person name="von Dassow P."/>
            <person name="Vyverman W."/>
            <person name="Willis A."/>
            <person name="Wyrwicz L.S."/>
            <person name="Rokhsar D.S."/>
            <person name="Weissenbach J."/>
            <person name="Armbrust E.V."/>
            <person name="Green B.R."/>
            <person name="Van de Peer Y."/>
            <person name="Grigoriev I.V."/>
        </authorList>
    </citation>
    <scope>NUCLEOTIDE SEQUENCE [LARGE SCALE GENOMIC DNA]</scope>
    <source>
        <strain evidence="1 2">CCAP 1055/1</strain>
    </source>
</reference>
<dbReference type="GeneID" id="7203080"/>
<evidence type="ECO:0000313" key="2">
    <source>
        <dbReference type="Proteomes" id="UP000000759"/>
    </source>
</evidence>
<name>B7G554_PHATC</name>
<dbReference type="RefSeq" id="XP_002182187.1">
    <property type="nucleotide sequence ID" value="XM_002182151.1"/>
</dbReference>
<evidence type="ECO:0000313" key="1">
    <source>
        <dbReference type="EMBL" id="EEC46088.1"/>
    </source>
</evidence>
<proteinExistence type="predicted"/>
<keyword evidence="2" id="KW-1185">Reference proteome</keyword>
<gene>
    <name evidence="1" type="ORF">PHATRDRAFT_38175</name>
</gene>
<dbReference type="PaxDb" id="2850-Phatr38175"/>
<dbReference type="KEGG" id="pti:PHATRDRAFT_38175"/>
<dbReference type="EMBL" id="CM000617">
    <property type="protein sequence ID" value="EEC46088.1"/>
    <property type="molecule type" value="Genomic_DNA"/>
</dbReference>
<sequence length="392" mass="43552">MEGYLPGPECASGDSQLPQGTGFRLLWYFTIITKLLSAVPIALDERTDEIDKRHKGEIQPEPGSLLRRKHRFATNAKGTRLPPGTQTPNVPLLFFFFVRKTARNNASFLVESHDWTKLARVEHRHRGSLPTATTTDTSGLVRSSDCRNGSGCRGGNDLGGRATGTRLGVGIYVHDTTRRSQNLVDRTGNFSIVELTCSAARSLSPVMLAHAKYYRTIPIAKRRYYGRVQQAVHEFLAMGGDVVKGDFTAFPVQNFFDVEGTVIVPAKRKDIRGQCTKKDQDCKGKEIRDSRYNDMKASMYLLGNAFRTDQQKPPDRLPTVKAARAFFKEIDAMEKLVAKKKPKAGDPVVVGHYAAALEILDTYLDLVELPPTSSGHYDKDFDTLVGESARIT</sequence>
<protein>
    <submittedName>
        <fullName evidence="1">Uncharacterized protein</fullName>
    </submittedName>
</protein>
<reference evidence="2" key="2">
    <citation type="submission" date="2008-08" db="EMBL/GenBank/DDBJ databases">
        <authorList>
            <consortium name="Diatom Consortium"/>
            <person name="Grigoriev I."/>
            <person name="Grimwood J."/>
            <person name="Kuo A."/>
            <person name="Otillar R.P."/>
            <person name="Salamov A."/>
            <person name="Detter J.C."/>
            <person name="Lindquist E."/>
            <person name="Shapiro H."/>
            <person name="Lucas S."/>
            <person name="Glavina del Rio T."/>
            <person name="Pitluck S."/>
            <person name="Rokhsar D."/>
            <person name="Bowler C."/>
        </authorList>
    </citation>
    <scope>GENOME REANNOTATION</scope>
    <source>
        <strain evidence="2">CCAP 1055/1</strain>
    </source>
</reference>
<accession>B7G554</accession>
<organism evidence="1 2">
    <name type="scientific">Phaeodactylum tricornutum (strain CCAP 1055/1)</name>
    <dbReference type="NCBI Taxonomy" id="556484"/>
    <lineage>
        <taxon>Eukaryota</taxon>
        <taxon>Sar</taxon>
        <taxon>Stramenopiles</taxon>
        <taxon>Ochrophyta</taxon>
        <taxon>Bacillariophyta</taxon>
        <taxon>Bacillariophyceae</taxon>
        <taxon>Bacillariophycidae</taxon>
        <taxon>Naviculales</taxon>
        <taxon>Phaeodactylaceae</taxon>
        <taxon>Phaeodactylum</taxon>
    </lineage>
</organism>
<dbReference type="InParanoid" id="B7G554"/>
<dbReference type="AlphaFoldDB" id="B7G554"/>
<dbReference type="eggNOG" id="ENOG502S5VK">
    <property type="taxonomic scope" value="Eukaryota"/>
</dbReference>